<dbReference type="PROSITE" id="PS00600">
    <property type="entry name" value="AA_TRANSFER_CLASS_3"/>
    <property type="match status" value="1"/>
</dbReference>
<dbReference type="Gene3D" id="3.40.640.10">
    <property type="entry name" value="Type I PLP-dependent aspartate aminotransferase-like (Major domain)"/>
    <property type="match status" value="1"/>
</dbReference>
<evidence type="ECO:0000313" key="7">
    <source>
        <dbReference type="Proteomes" id="UP000190105"/>
    </source>
</evidence>
<sequence>MEVKENIKEFVTVDDALNYKRKNVIENYKEYISSSAVQLLGLLDFDKNFVRAEGTKVYDEDGKEYIDLLGGYGALNVGHNNKYILEEINKAVGLPNILQASIYNFAGALAKDLALITPGKLQRTFYSNSGAEAVEGALKLAKISSGKNKLVYCKNSFHGKSMGALSVTGREKYQKPFKPLVPECYEVPYGDADALEEMLKSLKDVAAFIVEPVQGEGGINVPPKGYLKRVREICTKYDVYFIADEIQTGFGRTGYMFACEAEDVVPDIMCFAKSIGGGIIPIGGYITTDEIWKKAYGKIEKAFLHTSTFGGNTIACAAGIASIKYILENDLPNKAKGKGEYFLNKLIGLKEKYPEVIKDVRGMGLMIGVEFVEPKGVLNAITAGKLSELSNEYFASLVAGKLMNEYGIITAYTLNNPNVIRLEPPLIISYEEIDKVISAFESIFEKNKSFLGIGLGSSKQILKSMFKK</sequence>
<dbReference type="GO" id="GO:0008483">
    <property type="term" value="F:transaminase activity"/>
    <property type="evidence" value="ECO:0007669"/>
    <property type="project" value="UniProtKB-KW"/>
</dbReference>
<evidence type="ECO:0000256" key="3">
    <source>
        <dbReference type="ARBA" id="ARBA00022679"/>
    </source>
</evidence>
<evidence type="ECO:0000313" key="6">
    <source>
        <dbReference type="EMBL" id="SKA96237.1"/>
    </source>
</evidence>
<dbReference type="FunFam" id="3.40.640.10:FF:000004">
    <property type="entry name" value="Acetylornithine aminotransferase"/>
    <property type="match status" value="1"/>
</dbReference>
<dbReference type="PANTHER" id="PTHR11986">
    <property type="entry name" value="AMINOTRANSFERASE CLASS III"/>
    <property type="match status" value="1"/>
</dbReference>
<keyword evidence="4 5" id="KW-0663">Pyridoxal phosphate</keyword>
<dbReference type="PANTHER" id="PTHR11986:SF79">
    <property type="entry name" value="ACETYLORNITHINE AMINOTRANSFERASE, MITOCHONDRIAL"/>
    <property type="match status" value="1"/>
</dbReference>
<keyword evidence="2 6" id="KW-0032">Aminotransferase</keyword>
<dbReference type="InterPro" id="IPR005814">
    <property type="entry name" value="Aminotrans_3"/>
</dbReference>
<evidence type="ECO:0000256" key="1">
    <source>
        <dbReference type="ARBA" id="ARBA00001933"/>
    </source>
</evidence>
<evidence type="ECO:0000256" key="5">
    <source>
        <dbReference type="RuleBase" id="RU003560"/>
    </source>
</evidence>
<name>A0A1T4Y329_9CLOT</name>
<dbReference type="GO" id="GO:0042802">
    <property type="term" value="F:identical protein binding"/>
    <property type="evidence" value="ECO:0007669"/>
    <property type="project" value="TreeGrafter"/>
</dbReference>
<keyword evidence="3 6" id="KW-0808">Transferase</keyword>
<keyword evidence="7" id="KW-1185">Reference proteome</keyword>
<proteinExistence type="inferred from homology"/>
<dbReference type="OrthoDB" id="9801052at2"/>
<dbReference type="EMBL" id="FUYH01000020">
    <property type="protein sequence ID" value="SKA96237.1"/>
    <property type="molecule type" value="Genomic_DNA"/>
</dbReference>
<dbReference type="RefSeq" id="WP_078697289.1">
    <property type="nucleotide sequence ID" value="NZ_FUYH01000020.1"/>
</dbReference>
<evidence type="ECO:0000256" key="4">
    <source>
        <dbReference type="ARBA" id="ARBA00022898"/>
    </source>
</evidence>
<reference evidence="7" key="1">
    <citation type="submission" date="2017-02" db="EMBL/GenBank/DDBJ databases">
        <authorList>
            <person name="Varghese N."/>
            <person name="Submissions S."/>
        </authorList>
    </citation>
    <scope>NUCLEOTIDE SEQUENCE [LARGE SCALE GENOMIC DNA]</scope>
    <source>
        <strain evidence="7">USBA 833</strain>
    </source>
</reference>
<dbReference type="PIRSF" id="PIRSF000521">
    <property type="entry name" value="Transaminase_4ab_Lys_Orn"/>
    <property type="match status" value="1"/>
</dbReference>
<dbReference type="AlphaFoldDB" id="A0A1T4Y329"/>
<dbReference type="CDD" id="cd00610">
    <property type="entry name" value="OAT_like"/>
    <property type="match status" value="1"/>
</dbReference>
<dbReference type="SUPFAM" id="SSF53383">
    <property type="entry name" value="PLP-dependent transferases"/>
    <property type="match status" value="1"/>
</dbReference>
<dbReference type="InterPro" id="IPR050103">
    <property type="entry name" value="Class-III_PLP-dep_AT"/>
</dbReference>
<organism evidence="6 7">
    <name type="scientific">Caloramator quimbayensis</name>
    <dbReference type="NCBI Taxonomy" id="1147123"/>
    <lineage>
        <taxon>Bacteria</taxon>
        <taxon>Bacillati</taxon>
        <taxon>Bacillota</taxon>
        <taxon>Clostridia</taxon>
        <taxon>Eubacteriales</taxon>
        <taxon>Clostridiaceae</taxon>
        <taxon>Caloramator</taxon>
    </lineage>
</organism>
<comment type="cofactor">
    <cofactor evidence="1">
        <name>pyridoxal 5'-phosphate</name>
        <dbReference type="ChEBI" id="CHEBI:597326"/>
    </cofactor>
</comment>
<accession>A0A1T4Y329</accession>
<dbReference type="InterPro" id="IPR015421">
    <property type="entry name" value="PyrdxlP-dep_Trfase_major"/>
</dbReference>
<dbReference type="InterPro" id="IPR015424">
    <property type="entry name" value="PyrdxlP-dep_Trfase"/>
</dbReference>
<dbReference type="Pfam" id="PF00202">
    <property type="entry name" value="Aminotran_3"/>
    <property type="match status" value="1"/>
</dbReference>
<dbReference type="InterPro" id="IPR049704">
    <property type="entry name" value="Aminotrans_3_PPA_site"/>
</dbReference>
<protein>
    <submittedName>
        <fullName evidence="6">Putrescine aminotransferase</fullName>
    </submittedName>
</protein>
<dbReference type="Gene3D" id="3.90.1150.10">
    <property type="entry name" value="Aspartate Aminotransferase, domain 1"/>
    <property type="match status" value="1"/>
</dbReference>
<gene>
    <name evidence="6" type="ORF">SAMN05443428_12043</name>
</gene>
<dbReference type="InterPro" id="IPR015422">
    <property type="entry name" value="PyrdxlP-dep_Trfase_small"/>
</dbReference>
<dbReference type="Proteomes" id="UP000190105">
    <property type="component" value="Unassembled WGS sequence"/>
</dbReference>
<evidence type="ECO:0000256" key="2">
    <source>
        <dbReference type="ARBA" id="ARBA00022576"/>
    </source>
</evidence>
<dbReference type="STRING" id="1147123.SAMN05443428_12043"/>
<comment type="similarity">
    <text evidence="5">Belongs to the class-III pyridoxal-phosphate-dependent aminotransferase family.</text>
</comment>
<dbReference type="GO" id="GO:0030170">
    <property type="term" value="F:pyridoxal phosphate binding"/>
    <property type="evidence" value="ECO:0007669"/>
    <property type="project" value="InterPro"/>
</dbReference>